<reference evidence="12" key="2">
    <citation type="journal article" date="2020" name="Microorganisms">
        <title>Osmotic Adaptation and Compatible Solute Biosynthesis of Phototrophic Bacteria as Revealed from Genome Analyses.</title>
        <authorList>
            <person name="Imhoff J.F."/>
            <person name="Rahn T."/>
            <person name="Kunzel S."/>
            <person name="Keller A."/>
            <person name="Neulinger S.C."/>
        </authorList>
    </citation>
    <scope>NUCLEOTIDE SEQUENCE</scope>
    <source>
        <strain evidence="12">DSM 11080</strain>
    </source>
</reference>
<keyword evidence="13" id="KW-1185">Reference proteome</keyword>
<evidence type="ECO:0000256" key="1">
    <source>
        <dbReference type="ARBA" id="ARBA00001933"/>
    </source>
</evidence>
<organism evidence="12 13">
    <name type="scientific">Halochromatium glycolicum</name>
    <dbReference type="NCBI Taxonomy" id="85075"/>
    <lineage>
        <taxon>Bacteria</taxon>
        <taxon>Pseudomonadati</taxon>
        <taxon>Pseudomonadota</taxon>
        <taxon>Gammaproteobacteria</taxon>
        <taxon>Chromatiales</taxon>
        <taxon>Chromatiaceae</taxon>
        <taxon>Halochromatium</taxon>
    </lineage>
</organism>
<evidence type="ECO:0000256" key="6">
    <source>
        <dbReference type="ARBA" id="ARBA00023239"/>
    </source>
</evidence>
<keyword evidence="4" id="KW-0663">Pyridoxal phosphate</keyword>
<dbReference type="CDD" id="cd01559">
    <property type="entry name" value="ADCL_like"/>
    <property type="match status" value="1"/>
</dbReference>
<dbReference type="GO" id="GO:0005829">
    <property type="term" value="C:cytosol"/>
    <property type="evidence" value="ECO:0007669"/>
    <property type="project" value="TreeGrafter"/>
</dbReference>
<dbReference type="GO" id="GO:0046656">
    <property type="term" value="P:folic acid biosynthetic process"/>
    <property type="evidence" value="ECO:0007669"/>
    <property type="project" value="UniProtKB-KW"/>
</dbReference>
<dbReference type="GO" id="GO:0030170">
    <property type="term" value="F:pyridoxal phosphate binding"/>
    <property type="evidence" value="ECO:0007669"/>
    <property type="project" value="InterPro"/>
</dbReference>
<dbReference type="Gene3D" id="3.20.10.10">
    <property type="entry name" value="D-amino Acid Aminotransferase, subunit A, domain 2"/>
    <property type="match status" value="1"/>
</dbReference>
<evidence type="ECO:0000313" key="12">
    <source>
        <dbReference type="EMBL" id="MBK1705370.1"/>
    </source>
</evidence>
<dbReference type="PANTHER" id="PTHR42743">
    <property type="entry name" value="AMINO-ACID AMINOTRANSFERASE"/>
    <property type="match status" value="1"/>
</dbReference>
<evidence type="ECO:0000256" key="3">
    <source>
        <dbReference type="ARBA" id="ARBA00011738"/>
    </source>
</evidence>
<keyword evidence="5" id="KW-0289">Folate biosynthesis</keyword>
<sequence>MEEPTAPWSSNASNQTAPAQPERPQPEALAASPGSEAELGSAVRCLVNGEAISEVPVSDRGLAYGDGLFETLAVRAERPCCWLAHLDRLALGAVRLGLPLPSPARLQREAAALCNGVARGTLKIILTRGPSQRGYRLPPNPQPTRILILTESASAADDRIFARGARVRICHGRLGINPQLAGIKHLNRLEQVMARSEWSDPAIDEGLMLDTEGALVCGTMTNLFMIDHNGLHTPRIDRNGVAGTARARLLAEASRAGLAVHERRLTLGDLIRAPAAVLTNALMGIWPIRFVEDHELDPSRLPWPLLERVQAQLLRPGADQ</sequence>
<feature type="compositionally biased region" description="Polar residues" evidence="11">
    <location>
        <begin position="7"/>
        <end position="16"/>
    </location>
</feature>
<comment type="cofactor">
    <cofactor evidence="1">
        <name>pyridoxal 5'-phosphate</name>
        <dbReference type="ChEBI" id="CHEBI:597326"/>
    </cofactor>
</comment>
<protein>
    <recommendedName>
        <fullName evidence="8 10">Aminodeoxychorismate lyase</fullName>
        <ecNumber evidence="8 10">4.1.3.38</ecNumber>
    </recommendedName>
</protein>
<feature type="region of interest" description="Disordered" evidence="11">
    <location>
        <begin position="1"/>
        <end position="34"/>
    </location>
</feature>
<dbReference type="NCBIfam" id="TIGR03461">
    <property type="entry name" value="pabC_Proteo"/>
    <property type="match status" value="1"/>
</dbReference>
<reference evidence="12" key="1">
    <citation type="submission" date="2017-08" db="EMBL/GenBank/DDBJ databases">
        <authorList>
            <person name="Imhoff J.F."/>
            <person name="Rahn T."/>
            <person name="Kuenzel S."/>
            <person name="Neulinger S.C."/>
        </authorList>
    </citation>
    <scope>NUCLEOTIDE SEQUENCE</scope>
    <source>
        <strain evidence="12">DSM 11080</strain>
    </source>
</reference>
<dbReference type="SUPFAM" id="SSF56752">
    <property type="entry name" value="D-aminoacid aminotransferase-like PLP-dependent enzymes"/>
    <property type="match status" value="1"/>
</dbReference>
<evidence type="ECO:0000313" key="13">
    <source>
        <dbReference type="Proteomes" id="UP001296776"/>
    </source>
</evidence>
<dbReference type="GO" id="GO:0008696">
    <property type="term" value="F:4-amino-4-deoxychorismate lyase activity"/>
    <property type="evidence" value="ECO:0007669"/>
    <property type="project" value="UniProtKB-UniRule"/>
</dbReference>
<dbReference type="Gene3D" id="3.30.470.10">
    <property type="match status" value="1"/>
</dbReference>
<proteinExistence type="inferred from homology"/>
<gene>
    <name evidence="12" type="primary">pabC</name>
    <name evidence="12" type="ORF">CKO40_12635</name>
</gene>
<dbReference type="GO" id="GO:0008153">
    <property type="term" value="P:4-aminobenzoate biosynthetic process"/>
    <property type="evidence" value="ECO:0007669"/>
    <property type="project" value="UniProtKB-UniRule"/>
</dbReference>
<dbReference type="InterPro" id="IPR036038">
    <property type="entry name" value="Aminotransferase-like"/>
</dbReference>
<dbReference type="InterPro" id="IPR043132">
    <property type="entry name" value="BCAT-like_C"/>
</dbReference>
<keyword evidence="6 12" id="KW-0456">Lyase</keyword>
<accession>A0AAJ0U5X2</accession>
<dbReference type="InterPro" id="IPR017824">
    <property type="entry name" value="Aminodeoxychorismate_lyase_IV"/>
</dbReference>
<comment type="pathway">
    <text evidence="7">Cofactor biosynthesis; tetrahydrofolate biosynthesis; 4-aminobenzoate from chorismate: step 2/2.</text>
</comment>
<comment type="similarity">
    <text evidence="2">Belongs to the class-IV pyridoxal-phosphate-dependent aminotransferase family.</text>
</comment>
<dbReference type="PANTHER" id="PTHR42743:SF2">
    <property type="entry name" value="AMINODEOXYCHORISMATE LYASE"/>
    <property type="match status" value="1"/>
</dbReference>
<feature type="compositionally biased region" description="Low complexity" evidence="11">
    <location>
        <begin position="17"/>
        <end position="31"/>
    </location>
</feature>
<evidence type="ECO:0000256" key="7">
    <source>
        <dbReference type="ARBA" id="ARBA00035633"/>
    </source>
</evidence>
<dbReference type="RefSeq" id="WP_200346581.1">
    <property type="nucleotide sequence ID" value="NZ_NRSJ01000021.1"/>
</dbReference>
<dbReference type="Pfam" id="PF01063">
    <property type="entry name" value="Aminotran_4"/>
    <property type="match status" value="1"/>
</dbReference>
<comment type="subunit">
    <text evidence="3">Homodimer.</text>
</comment>
<dbReference type="AlphaFoldDB" id="A0AAJ0U5X2"/>
<name>A0AAJ0U5X2_9GAMM</name>
<evidence type="ECO:0000256" key="9">
    <source>
        <dbReference type="ARBA" id="ARBA00049529"/>
    </source>
</evidence>
<dbReference type="InterPro" id="IPR050571">
    <property type="entry name" value="Class-IV_PLP-Dep_Aminotrnsfr"/>
</dbReference>
<dbReference type="Proteomes" id="UP001296776">
    <property type="component" value="Unassembled WGS sequence"/>
</dbReference>
<evidence type="ECO:0000256" key="8">
    <source>
        <dbReference type="ARBA" id="ARBA00035676"/>
    </source>
</evidence>
<dbReference type="EC" id="4.1.3.38" evidence="8 10"/>
<dbReference type="InterPro" id="IPR001544">
    <property type="entry name" value="Aminotrans_IV"/>
</dbReference>
<evidence type="ECO:0000256" key="10">
    <source>
        <dbReference type="NCBIfam" id="TIGR03461"/>
    </source>
</evidence>
<evidence type="ECO:0000256" key="5">
    <source>
        <dbReference type="ARBA" id="ARBA00022909"/>
    </source>
</evidence>
<evidence type="ECO:0000256" key="2">
    <source>
        <dbReference type="ARBA" id="ARBA00009320"/>
    </source>
</evidence>
<evidence type="ECO:0000256" key="4">
    <source>
        <dbReference type="ARBA" id="ARBA00022898"/>
    </source>
</evidence>
<evidence type="ECO:0000256" key="11">
    <source>
        <dbReference type="SAM" id="MobiDB-lite"/>
    </source>
</evidence>
<dbReference type="EMBL" id="NRSJ01000021">
    <property type="protein sequence ID" value="MBK1705370.1"/>
    <property type="molecule type" value="Genomic_DNA"/>
</dbReference>
<dbReference type="InterPro" id="IPR043131">
    <property type="entry name" value="BCAT-like_N"/>
</dbReference>
<comment type="caution">
    <text evidence="12">The sequence shown here is derived from an EMBL/GenBank/DDBJ whole genome shotgun (WGS) entry which is preliminary data.</text>
</comment>
<comment type="catalytic activity">
    <reaction evidence="9">
        <text>4-amino-4-deoxychorismate = 4-aminobenzoate + pyruvate + H(+)</text>
        <dbReference type="Rhea" id="RHEA:16201"/>
        <dbReference type="ChEBI" id="CHEBI:15361"/>
        <dbReference type="ChEBI" id="CHEBI:15378"/>
        <dbReference type="ChEBI" id="CHEBI:17836"/>
        <dbReference type="ChEBI" id="CHEBI:58406"/>
        <dbReference type="EC" id="4.1.3.38"/>
    </reaction>
</comment>